<sequence length="225" mass="25715">MIEMVDEEFELFYVDEGFGPAVDTRPVSQSKLAHYQGKLPGRLLEYWRAYGFSGYGRGLFWMTDPDDYSEVLKSWLYGTEFYGKDDYYVIGRSAFGDMEVLGARTGLRLTIDCKWAMIFPSENSRWMSERGADFLVASWIAMVKRSGQDQTDERNEPLFDRAERLLGPLSYDEMYGFVPALALGGPCRLDHLKKVNAAEHLLFLAQLGERRVMADIVAEAKKRGL</sequence>
<dbReference type="InterPro" id="IPR015002">
    <property type="entry name" value="T6SS_Tdi1_C"/>
</dbReference>
<proteinExistence type="predicted"/>
<feature type="domain" description="GAD-related" evidence="1">
    <location>
        <begin position="16"/>
        <end position="113"/>
    </location>
</feature>
<dbReference type="InterPro" id="IPR014983">
    <property type="entry name" value="GAD-rel"/>
</dbReference>
<evidence type="ECO:0000313" key="4">
    <source>
        <dbReference type="Proteomes" id="UP001251948"/>
    </source>
</evidence>
<dbReference type="Pfam" id="PF08887">
    <property type="entry name" value="GAD-like"/>
    <property type="match status" value="1"/>
</dbReference>
<name>A0AAJ2JE60_STEMA</name>
<feature type="domain" description="T6SS immunity protein Tdi1 C-terminal" evidence="2">
    <location>
        <begin position="145"/>
        <end position="207"/>
    </location>
</feature>
<dbReference type="Pfam" id="PF08906">
    <property type="entry name" value="T6SS_Tdi1_C"/>
    <property type="match status" value="1"/>
</dbReference>
<evidence type="ECO:0000259" key="2">
    <source>
        <dbReference type="Pfam" id="PF08906"/>
    </source>
</evidence>
<evidence type="ECO:0000259" key="1">
    <source>
        <dbReference type="Pfam" id="PF08887"/>
    </source>
</evidence>
<evidence type="ECO:0000313" key="3">
    <source>
        <dbReference type="EMBL" id="MDT3468264.1"/>
    </source>
</evidence>
<gene>
    <name evidence="3" type="ORF">ROV92_09700</name>
</gene>
<protein>
    <submittedName>
        <fullName evidence="3">GAD-like domain-containing protein</fullName>
    </submittedName>
</protein>
<dbReference type="EMBL" id="JAVSKO010000003">
    <property type="protein sequence ID" value="MDT3468264.1"/>
    <property type="molecule type" value="Genomic_DNA"/>
</dbReference>
<dbReference type="RefSeq" id="WP_312561845.1">
    <property type="nucleotide sequence ID" value="NZ_JAVSKO010000003.1"/>
</dbReference>
<reference evidence="3" key="1">
    <citation type="submission" date="2023-07" db="EMBL/GenBank/DDBJ databases">
        <title>Comparative genomics of clinical Stenotrophomonas maltophilia isolates reveals regions of diversity which correlate with colonization and persistence in vivo.</title>
        <authorList>
            <person name="Mcdaniel M.S."/>
            <person name="Swords W.E."/>
            <person name="Sumpter N.A."/>
            <person name="Lindgren N.R."/>
            <person name="Billiot C.E."/>
        </authorList>
    </citation>
    <scope>NUCLEOTIDE SEQUENCE</scope>
    <source>
        <strain evidence="3">Ism4</strain>
    </source>
</reference>
<accession>A0AAJ2JE60</accession>
<organism evidence="3 4">
    <name type="scientific">Stenotrophomonas maltophilia</name>
    <name type="common">Pseudomonas maltophilia</name>
    <name type="synonym">Xanthomonas maltophilia</name>
    <dbReference type="NCBI Taxonomy" id="40324"/>
    <lineage>
        <taxon>Bacteria</taxon>
        <taxon>Pseudomonadati</taxon>
        <taxon>Pseudomonadota</taxon>
        <taxon>Gammaproteobacteria</taxon>
        <taxon>Lysobacterales</taxon>
        <taxon>Lysobacteraceae</taxon>
        <taxon>Stenotrophomonas</taxon>
        <taxon>Stenotrophomonas maltophilia group</taxon>
    </lineage>
</organism>
<comment type="caution">
    <text evidence="3">The sequence shown here is derived from an EMBL/GenBank/DDBJ whole genome shotgun (WGS) entry which is preliminary data.</text>
</comment>
<dbReference type="AlphaFoldDB" id="A0AAJ2JE60"/>
<dbReference type="Proteomes" id="UP001251948">
    <property type="component" value="Unassembled WGS sequence"/>
</dbReference>